<keyword evidence="9" id="KW-1185">Reference proteome</keyword>
<dbReference type="EMBL" id="MBTG01000006">
    <property type="protein sequence ID" value="OPH59761.1"/>
    <property type="molecule type" value="Genomic_DNA"/>
</dbReference>
<comment type="function">
    <text evidence="2">Catalyzes the interconversion of 2-phosphoglycerate and 3-phosphoglycerate.</text>
</comment>
<dbReference type="SUPFAM" id="SSF53649">
    <property type="entry name" value="Alkaline phosphatase-like"/>
    <property type="match status" value="1"/>
</dbReference>
<dbReference type="GO" id="GO:0046872">
    <property type="term" value="F:metal ion binding"/>
    <property type="evidence" value="ECO:0007669"/>
    <property type="project" value="InterPro"/>
</dbReference>
<dbReference type="Pfam" id="PF01676">
    <property type="entry name" value="Metalloenzyme"/>
    <property type="match status" value="1"/>
</dbReference>
<keyword evidence="6" id="KW-0413">Isomerase</keyword>
<comment type="similarity">
    <text evidence="4">Belongs to the BPG-independent phosphoglycerate mutase family. A-PGAM subfamily.</text>
</comment>
<dbReference type="STRING" id="1469647.BC351_19975"/>
<dbReference type="Gene3D" id="3.40.720.10">
    <property type="entry name" value="Alkaline Phosphatase, subunit A"/>
    <property type="match status" value="2"/>
</dbReference>
<evidence type="ECO:0000256" key="4">
    <source>
        <dbReference type="ARBA" id="ARBA00005524"/>
    </source>
</evidence>
<dbReference type="AlphaFoldDB" id="A0A1V4HQG3"/>
<evidence type="ECO:0000256" key="3">
    <source>
        <dbReference type="ARBA" id="ARBA00004921"/>
    </source>
</evidence>
<comment type="catalytic activity">
    <reaction evidence="1">
        <text>(2R)-2-phosphoglycerate = (2R)-3-phosphoglycerate</text>
        <dbReference type="Rhea" id="RHEA:15901"/>
        <dbReference type="ChEBI" id="CHEBI:58272"/>
        <dbReference type="ChEBI" id="CHEBI:58289"/>
        <dbReference type="EC" id="5.4.2.12"/>
    </reaction>
</comment>
<evidence type="ECO:0000313" key="9">
    <source>
        <dbReference type="Proteomes" id="UP000190626"/>
    </source>
</evidence>
<keyword evidence="5" id="KW-0324">Glycolysis</keyword>
<dbReference type="NCBIfam" id="TIGR00306">
    <property type="entry name" value="apgM"/>
    <property type="match status" value="1"/>
</dbReference>
<evidence type="ECO:0000256" key="5">
    <source>
        <dbReference type="ARBA" id="ARBA00023152"/>
    </source>
</evidence>
<evidence type="ECO:0000259" key="7">
    <source>
        <dbReference type="Pfam" id="PF01676"/>
    </source>
</evidence>
<gene>
    <name evidence="8" type="ORF">BC351_19975</name>
</gene>
<dbReference type="Pfam" id="PF10143">
    <property type="entry name" value="PhosphMutase"/>
    <property type="match status" value="1"/>
</dbReference>
<name>A0A1V4HQG3_9BACL</name>
<comment type="pathway">
    <text evidence="3">Carbohydrate degradation.</text>
</comment>
<dbReference type="NCBIfam" id="NF003104">
    <property type="entry name" value="PRK04024.1"/>
    <property type="match status" value="1"/>
</dbReference>
<evidence type="ECO:0000256" key="6">
    <source>
        <dbReference type="ARBA" id="ARBA00023235"/>
    </source>
</evidence>
<dbReference type="CDD" id="cd16011">
    <property type="entry name" value="iPGM_like"/>
    <property type="match status" value="1"/>
</dbReference>
<comment type="caution">
    <text evidence="8">The sequence shown here is derived from an EMBL/GenBank/DDBJ whole genome shotgun (WGS) entry which is preliminary data.</text>
</comment>
<dbReference type="InterPro" id="IPR004456">
    <property type="entry name" value="Pglycerate_mutase_ApgM"/>
</dbReference>
<reference evidence="9" key="1">
    <citation type="submission" date="2016-07" db="EMBL/GenBank/DDBJ databases">
        <authorList>
            <person name="Florea S."/>
            <person name="Webb J.S."/>
            <person name="Jaromczyk J."/>
            <person name="Schardl C.L."/>
        </authorList>
    </citation>
    <scope>NUCLEOTIDE SEQUENCE [LARGE SCALE GENOMIC DNA]</scope>
    <source>
        <strain evidence="9">CY1</strain>
    </source>
</reference>
<dbReference type="Proteomes" id="UP000190626">
    <property type="component" value="Unassembled WGS sequence"/>
</dbReference>
<dbReference type="HAMAP" id="MF_01402_A">
    <property type="entry name" value="ApgM_A"/>
    <property type="match status" value="1"/>
</dbReference>
<evidence type="ECO:0000256" key="1">
    <source>
        <dbReference type="ARBA" id="ARBA00000370"/>
    </source>
</evidence>
<dbReference type="InterPro" id="IPR006124">
    <property type="entry name" value="Metalloenzyme"/>
</dbReference>
<evidence type="ECO:0000256" key="2">
    <source>
        <dbReference type="ARBA" id="ARBA00002315"/>
    </source>
</evidence>
<dbReference type="GO" id="GO:0004619">
    <property type="term" value="F:phosphoglycerate mutase activity"/>
    <property type="evidence" value="ECO:0007669"/>
    <property type="project" value="UniProtKB-EC"/>
</dbReference>
<accession>A0A1V4HQG3</accession>
<protein>
    <submittedName>
        <fullName evidence="8">Phosphoglycerate mutase</fullName>
    </submittedName>
</protein>
<feature type="domain" description="Metalloenzyme" evidence="7">
    <location>
        <begin position="5"/>
        <end position="395"/>
    </location>
</feature>
<dbReference type="InterPro" id="IPR017850">
    <property type="entry name" value="Alkaline_phosphatase_core_sf"/>
</dbReference>
<evidence type="ECO:0000313" key="8">
    <source>
        <dbReference type="EMBL" id="OPH59761.1"/>
    </source>
</evidence>
<dbReference type="RefSeq" id="WP_079410563.1">
    <property type="nucleotide sequence ID" value="NZ_MBTG01000006.1"/>
</dbReference>
<dbReference type="OrthoDB" id="9804453at2"/>
<dbReference type="PANTHER" id="PTHR31209:SF0">
    <property type="entry name" value="METALLOENZYME DOMAIN-CONTAINING PROTEIN"/>
    <property type="match status" value="1"/>
</dbReference>
<dbReference type="GO" id="GO:0006096">
    <property type="term" value="P:glycolytic process"/>
    <property type="evidence" value="ECO:0007669"/>
    <property type="project" value="UniProtKB-KW"/>
</dbReference>
<dbReference type="PANTHER" id="PTHR31209">
    <property type="entry name" value="COFACTOR-INDEPENDENT PHOSPHOGLYCERATE MUTASE"/>
    <property type="match status" value="1"/>
</dbReference>
<dbReference type="PIRSF" id="PIRSF006392">
    <property type="entry name" value="IPGAM_arch"/>
    <property type="match status" value="1"/>
</dbReference>
<sequence length="412" mass="45111">MLKRKVILAIADGVGDRPHPLLNHETPLEYAQTPNLDYLATRGITGMMNLISPGIPVGTDMGHLILFGYQPHHYPGRGPIEALGIGMTIKPGDVVLRCNFATVDEKGIVIDRRAGRIRRQTNLIAEAVSGMVIDGVEVYVKEATEHRAVLVLRGEGLSEKISDSDPKAPNDGVPYLEVEPLDASEESIRTASIVNRFLIQAHEILMHHPVNQERMEQGKLPANFILTRGAGRMAELEPIAEQFQIRGSCIAGESTVLGVAQLAGFKMITDSRMTGNIDTDIHLKAKLAIEQIAENDIVYVHMKAPDVKGHDNLPFEKAKAIELFDQMVGNILQMLQDDTYLALAADHSTPCEIGEHTGDPVPILIYGPSIRRDRVMAYNELDCAYGGLGHMSGTDFVRTLHGLMGIVKKQGN</sequence>
<proteinExistence type="inferred from homology"/>
<dbReference type="InterPro" id="IPR023665">
    <property type="entry name" value="ApgAM_prokaryotes"/>
</dbReference>
<organism evidence="8 9">
    <name type="scientific">Paenibacillus ferrarius</name>
    <dbReference type="NCBI Taxonomy" id="1469647"/>
    <lineage>
        <taxon>Bacteria</taxon>
        <taxon>Bacillati</taxon>
        <taxon>Bacillota</taxon>
        <taxon>Bacilli</taxon>
        <taxon>Bacillales</taxon>
        <taxon>Paenibacillaceae</taxon>
        <taxon>Paenibacillus</taxon>
    </lineage>
</organism>